<keyword evidence="2" id="KW-1185">Reference proteome</keyword>
<accession>D6U3T2</accession>
<reference evidence="1 2" key="1">
    <citation type="journal article" date="2011" name="Stand. Genomic Sci.">
        <title>Non-contiguous finished genome sequence and contextual data of the filamentous soil bacterium Ktedonobacter racemifer type strain (SOSP1-21).</title>
        <authorList>
            <person name="Chang Y.J."/>
            <person name="Land M."/>
            <person name="Hauser L."/>
            <person name="Chertkov O."/>
            <person name="Del Rio T.G."/>
            <person name="Nolan M."/>
            <person name="Copeland A."/>
            <person name="Tice H."/>
            <person name="Cheng J.F."/>
            <person name="Lucas S."/>
            <person name="Han C."/>
            <person name="Goodwin L."/>
            <person name="Pitluck S."/>
            <person name="Ivanova N."/>
            <person name="Ovchinikova G."/>
            <person name="Pati A."/>
            <person name="Chen A."/>
            <person name="Palaniappan K."/>
            <person name="Mavromatis K."/>
            <person name="Liolios K."/>
            <person name="Brettin T."/>
            <person name="Fiebig A."/>
            <person name="Rohde M."/>
            <person name="Abt B."/>
            <person name="Goker M."/>
            <person name="Detter J.C."/>
            <person name="Woyke T."/>
            <person name="Bristow J."/>
            <person name="Eisen J.A."/>
            <person name="Markowitz V."/>
            <person name="Hugenholtz P."/>
            <person name="Kyrpides N.C."/>
            <person name="Klenk H.P."/>
            <person name="Lapidus A."/>
        </authorList>
    </citation>
    <scope>NUCLEOTIDE SEQUENCE [LARGE SCALE GENOMIC DNA]</scope>
    <source>
        <strain evidence="2">DSM 44963</strain>
    </source>
</reference>
<sequence length="51" mass="5554">MEPLALTMRQGKASAGSLKSECGQTVPRIVLLKRRDCPSLSLWRGIVNLAT</sequence>
<dbReference type="AlphaFoldDB" id="D6U3T2"/>
<organism evidence="1 2">
    <name type="scientific">Ktedonobacter racemifer DSM 44963</name>
    <dbReference type="NCBI Taxonomy" id="485913"/>
    <lineage>
        <taxon>Bacteria</taxon>
        <taxon>Bacillati</taxon>
        <taxon>Chloroflexota</taxon>
        <taxon>Ktedonobacteria</taxon>
        <taxon>Ktedonobacterales</taxon>
        <taxon>Ktedonobacteraceae</taxon>
        <taxon>Ktedonobacter</taxon>
    </lineage>
</organism>
<proteinExistence type="predicted"/>
<comment type="caution">
    <text evidence="1">The sequence shown here is derived from an EMBL/GenBank/DDBJ whole genome shotgun (WGS) entry which is preliminary data.</text>
</comment>
<evidence type="ECO:0000313" key="2">
    <source>
        <dbReference type="Proteomes" id="UP000004508"/>
    </source>
</evidence>
<dbReference type="STRING" id="485913.Krac_1868"/>
<evidence type="ECO:0000313" key="1">
    <source>
        <dbReference type="EMBL" id="EFH81170.1"/>
    </source>
</evidence>
<dbReference type="EMBL" id="ADVG01000004">
    <property type="protein sequence ID" value="EFH81170.1"/>
    <property type="molecule type" value="Genomic_DNA"/>
</dbReference>
<gene>
    <name evidence="1" type="ORF">Krac_1868</name>
</gene>
<dbReference type="InParanoid" id="D6U3T2"/>
<protein>
    <submittedName>
        <fullName evidence="1">Uncharacterized protein</fullName>
    </submittedName>
</protein>
<dbReference type="Proteomes" id="UP000004508">
    <property type="component" value="Unassembled WGS sequence"/>
</dbReference>
<name>D6U3T2_KTERA</name>